<keyword evidence="3" id="KW-0963">Cytoplasm</keyword>
<evidence type="ECO:0000256" key="1">
    <source>
        <dbReference type="ARBA" id="ARBA00004138"/>
    </source>
</evidence>
<dbReference type="PRINTS" id="PR01243">
    <property type="entry name" value="NUCDPKINASE"/>
</dbReference>
<dbReference type="SUPFAM" id="SSF54919">
    <property type="entry name" value="Nucleoside diphosphate kinase, NDK"/>
    <property type="match status" value="2"/>
</dbReference>
<dbReference type="SMART" id="SM00562">
    <property type="entry name" value="NDK"/>
    <property type="match status" value="1"/>
</dbReference>
<dbReference type="GO" id="GO:0004550">
    <property type="term" value="F:nucleoside diphosphate kinase activity"/>
    <property type="evidence" value="ECO:0007669"/>
    <property type="project" value="InterPro"/>
</dbReference>
<gene>
    <name evidence="9" type="ORF">HAKA00212_LOCUS23088</name>
</gene>
<dbReference type="PANTHER" id="PTHR43109">
    <property type="entry name" value="NUCLEOSIDE DIPHOSPHATE KINASE 7"/>
    <property type="match status" value="1"/>
</dbReference>
<dbReference type="PANTHER" id="PTHR43109:SF2">
    <property type="entry name" value="NUCLEOSIDE DIPHOSPHATE KINASE 7"/>
    <property type="match status" value="1"/>
</dbReference>
<evidence type="ECO:0000259" key="8">
    <source>
        <dbReference type="PROSITE" id="PS51336"/>
    </source>
</evidence>
<reference evidence="9" key="1">
    <citation type="submission" date="2021-01" db="EMBL/GenBank/DDBJ databases">
        <authorList>
            <person name="Corre E."/>
            <person name="Pelletier E."/>
            <person name="Niang G."/>
            <person name="Scheremetjew M."/>
            <person name="Finn R."/>
            <person name="Kale V."/>
            <person name="Holt S."/>
            <person name="Cochrane G."/>
            <person name="Meng A."/>
            <person name="Brown T."/>
            <person name="Cohen L."/>
        </authorList>
    </citation>
    <scope>NUCLEOTIDE SEQUENCE</scope>
    <source>
        <strain evidence="9">CCMP3107</strain>
    </source>
</reference>
<keyword evidence="5" id="KW-0966">Cell projection</keyword>
<feature type="domain" description="DM10" evidence="8">
    <location>
        <begin position="1"/>
        <end position="56"/>
    </location>
</feature>
<dbReference type="PROSITE" id="PS51336">
    <property type="entry name" value="DM10"/>
    <property type="match status" value="1"/>
</dbReference>
<dbReference type="InterPro" id="IPR034907">
    <property type="entry name" value="NDK-like_dom"/>
</dbReference>
<dbReference type="AlphaFoldDB" id="A0A7S3YA09"/>
<dbReference type="CDD" id="cd04412">
    <property type="entry name" value="NDPk7B"/>
    <property type="match status" value="1"/>
</dbReference>
<dbReference type="InterPro" id="IPR001564">
    <property type="entry name" value="Nucleoside_diP_kinase"/>
</dbReference>
<dbReference type="InterPro" id="IPR006602">
    <property type="entry name" value="DM10_dom"/>
</dbReference>
<evidence type="ECO:0000256" key="4">
    <source>
        <dbReference type="ARBA" id="ARBA00023212"/>
    </source>
</evidence>
<dbReference type="EMBL" id="HBIU01052267">
    <property type="protein sequence ID" value="CAE0645430.1"/>
    <property type="molecule type" value="Transcribed_RNA"/>
</dbReference>
<comment type="similarity">
    <text evidence="6 7">Belongs to the NDK family.</text>
</comment>
<comment type="caution">
    <text evidence="6">Lacks conserved residue(s) required for the propagation of feature annotation.</text>
</comment>
<dbReference type="GO" id="GO:0005879">
    <property type="term" value="C:axonemal microtubule"/>
    <property type="evidence" value="ECO:0007669"/>
    <property type="project" value="TreeGrafter"/>
</dbReference>
<evidence type="ECO:0000256" key="5">
    <source>
        <dbReference type="ARBA" id="ARBA00023273"/>
    </source>
</evidence>
<protein>
    <recommendedName>
        <fullName evidence="8">DM10 domain-containing protein</fullName>
    </recommendedName>
</protein>
<evidence type="ECO:0000256" key="2">
    <source>
        <dbReference type="ARBA" id="ARBA00004245"/>
    </source>
</evidence>
<dbReference type="GO" id="GO:0006228">
    <property type="term" value="P:UTP biosynthetic process"/>
    <property type="evidence" value="ECO:0007669"/>
    <property type="project" value="InterPro"/>
</dbReference>
<dbReference type="Gene3D" id="3.30.70.141">
    <property type="entry name" value="Nucleoside diphosphate kinase-like domain"/>
    <property type="match status" value="1"/>
</dbReference>
<dbReference type="FunFam" id="3.30.70.141:FF:000004">
    <property type="entry name" value="Nucleoside diphosphate kinase 7"/>
    <property type="match status" value="1"/>
</dbReference>
<dbReference type="InterPro" id="IPR036850">
    <property type="entry name" value="NDK-like_dom_sf"/>
</dbReference>
<proteinExistence type="inferred from homology"/>
<evidence type="ECO:0000256" key="7">
    <source>
        <dbReference type="RuleBase" id="RU004011"/>
    </source>
</evidence>
<dbReference type="Pfam" id="PF00334">
    <property type="entry name" value="NDK"/>
    <property type="match status" value="1"/>
</dbReference>
<keyword evidence="4" id="KW-0206">Cytoskeleton</keyword>
<accession>A0A7S3YA09</accession>
<dbReference type="InterPro" id="IPR037993">
    <property type="entry name" value="NDPk7B"/>
</dbReference>
<dbReference type="GO" id="GO:0006183">
    <property type="term" value="P:GTP biosynthetic process"/>
    <property type="evidence" value="ECO:0007669"/>
    <property type="project" value="InterPro"/>
</dbReference>
<dbReference type="PROSITE" id="PS51374">
    <property type="entry name" value="NDPK_LIKE"/>
    <property type="match status" value="1"/>
</dbReference>
<sequence length="333" mass="36082">MVDGKSRRLFLKKSKVPTTILPQEFFVGSRMVLYSRNLNLVDYGDEKTRKIMSEREVKSVVILTPDAYEHFGKLLDVFLQEGLTLGKLKMFKLGGGEAGEVAGLLAGALPDGCDPRAFQAHLASNVGVAAVLLGENAVGRGRDLAADLRVRYGGGGDRVAVLAAEDGGSAAALADYFFGAGSRLASTATFDSCTACVVRPHAVARGLTGRVLDDVLAQGYEVSALEMFTLERPQAEEFLEVYKGVLPEWADAVDQLCAGACVAMEVRAEDPVATFRQTAGPWDVEMARDLRPATLRAKYGEDRVRNAVHCTDLPEDGVPECQYFFDLLQRQQI</sequence>
<dbReference type="GO" id="GO:0006241">
    <property type="term" value="P:CTP biosynthetic process"/>
    <property type="evidence" value="ECO:0007669"/>
    <property type="project" value="InterPro"/>
</dbReference>
<evidence type="ECO:0000256" key="3">
    <source>
        <dbReference type="ARBA" id="ARBA00022490"/>
    </source>
</evidence>
<evidence type="ECO:0000256" key="6">
    <source>
        <dbReference type="PROSITE-ProRule" id="PRU00706"/>
    </source>
</evidence>
<name>A0A7S3YA09_HETAK</name>
<evidence type="ECO:0000313" key="9">
    <source>
        <dbReference type="EMBL" id="CAE0645430.1"/>
    </source>
</evidence>
<comment type="subcellular location">
    <subcellularLocation>
        <location evidence="1">Cell projection</location>
        <location evidence="1">Cilium</location>
    </subcellularLocation>
    <subcellularLocation>
        <location evidence="2">Cytoplasm</location>
        <location evidence="2">Cytoskeleton</location>
    </subcellularLocation>
</comment>
<organism evidence="9">
    <name type="scientific">Heterosigma akashiwo</name>
    <name type="common">Chromophytic alga</name>
    <name type="synonym">Heterosigma carterae</name>
    <dbReference type="NCBI Taxonomy" id="2829"/>
    <lineage>
        <taxon>Eukaryota</taxon>
        <taxon>Sar</taxon>
        <taxon>Stramenopiles</taxon>
        <taxon>Ochrophyta</taxon>
        <taxon>Raphidophyceae</taxon>
        <taxon>Chattonellales</taxon>
        <taxon>Chattonellaceae</taxon>
        <taxon>Heterosigma</taxon>
    </lineage>
</organism>